<dbReference type="PANTHER" id="PTHR48104">
    <property type="entry name" value="METACASPASE-4"/>
    <property type="match status" value="1"/>
</dbReference>
<proteinExistence type="inferred from homology"/>
<feature type="region of interest" description="Disordered" evidence="4">
    <location>
        <begin position="105"/>
        <end position="158"/>
    </location>
</feature>
<keyword evidence="3" id="KW-0378">Hydrolase</keyword>
<keyword evidence="2" id="KW-0053">Apoptosis</keyword>
<evidence type="ECO:0000259" key="5">
    <source>
        <dbReference type="Pfam" id="PF00656"/>
    </source>
</evidence>
<accession>A0A165DBB2</accession>
<keyword evidence="7" id="KW-1185">Reference proteome</keyword>
<evidence type="ECO:0000256" key="3">
    <source>
        <dbReference type="ARBA" id="ARBA00022807"/>
    </source>
</evidence>
<dbReference type="Proteomes" id="UP000076871">
    <property type="component" value="Unassembled WGS sequence"/>
</dbReference>
<dbReference type="EMBL" id="KV427636">
    <property type="protein sequence ID" value="KZT04477.1"/>
    <property type="molecule type" value="Genomic_DNA"/>
</dbReference>
<comment type="similarity">
    <text evidence="1">Belongs to the peptidase C14B family.</text>
</comment>
<evidence type="ECO:0000256" key="1">
    <source>
        <dbReference type="ARBA" id="ARBA00009005"/>
    </source>
</evidence>
<dbReference type="Gene3D" id="3.40.50.12660">
    <property type="match status" value="1"/>
</dbReference>
<name>A0A165DBB2_9APHY</name>
<dbReference type="AlphaFoldDB" id="A0A165DBB2"/>
<sequence>MGDERWPTRENIVRAMRDLVAGAQPGDHYVFHFSGHGGQVKNEDGTEKSGFDDVIWPVDIELRDDDDFENYIKDDEIHDILVEHVPPGAHFMMVFDCCHSGTMADLPNDSEDTRPPSPSSASSGTMFPPSAVKNIRVRGTHDVSGTDGTERKVKQAKFSAPLPPQETVIDDEQPTSADVTSWGACLDDQITLGGRSGGIFIKAFANALRKNPMETYEQLLRTVTRELAKITASVNFHNHEDYDPPTPELESSMPMDQVYDRPIDI</sequence>
<evidence type="ECO:0000256" key="2">
    <source>
        <dbReference type="ARBA" id="ARBA00022703"/>
    </source>
</evidence>
<evidence type="ECO:0000256" key="4">
    <source>
        <dbReference type="SAM" id="MobiDB-lite"/>
    </source>
</evidence>
<dbReference type="GO" id="GO:0004197">
    <property type="term" value="F:cysteine-type endopeptidase activity"/>
    <property type="evidence" value="ECO:0007669"/>
    <property type="project" value="InterPro"/>
</dbReference>
<dbReference type="InterPro" id="IPR011600">
    <property type="entry name" value="Pept_C14_caspase"/>
</dbReference>
<protein>
    <submittedName>
        <fullName evidence="6">Peptidase C14</fullName>
    </submittedName>
</protein>
<dbReference type="PANTHER" id="PTHR48104:SF30">
    <property type="entry name" value="METACASPASE-1"/>
    <property type="match status" value="1"/>
</dbReference>
<evidence type="ECO:0000313" key="6">
    <source>
        <dbReference type="EMBL" id="KZT04477.1"/>
    </source>
</evidence>
<dbReference type="Pfam" id="PF00656">
    <property type="entry name" value="Peptidase_C14"/>
    <property type="match status" value="1"/>
</dbReference>
<organism evidence="6 7">
    <name type="scientific">Laetiporus sulphureus 93-53</name>
    <dbReference type="NCBI Taxonomy" id="1314785"/>
    <lineage>
        <taxon>Eukaryota</taxon>
        <taxon>Fungi</taxon>
        <taxon>Dikarya</taxon>
        <taxon>Basidiomycota</taxon>
        <taxon>Agaricomycotina</taxon>
        <taxon>Agaricomycetes</taxon>
        <taxon>Polyporales</taxon>
        <taxon>Laetiporus</taxon>
    </lineage>
</organism>
<dbReference type="InterPro" id="IPR029030">
    <property type="entry name" value="Caspase-like_dom_sf"/>
</dbReference>
<keyword evidence="3" id="KW-0645">Protease</keyword>
<dbReference type="RefSeq" id="XP_040762217.1">
    <property type="nucleotide sequence ID" value="XM_040909330.1"/>
</dbReference>
<dbReference type="InterPro" id="IPR050452">
    <property type="entry name" value="Metacaspase"/>
</dbReference>
<dbReference type="SUPFAM" id="SSF52129">
    <property type="entry name" value="Caspase-like"/>
    <property type="match status" value="1"/>
</dbReference>
<keyword evidence="3" id="KW-0788">Thiol protease</keyword>
<dbReference type="GeneID" id="63826359"/>
<evidence type="ECO:0000313" key="7">
    <source>
        <dbReference type="Proteomes" id="UP000076871"/>
    </source>
</evidence>
<dbReference type="OrthoDB" id="3223806at2759"/>
<feature type="domain" description="Peptidase C14 caspase" evidence="5">
    <location>
        <begin position="5"/>
        <end position="252"/>
    </location>
</feature>
<dbReference type="GO" id="GO:0006508">
    <property type="term" value="P:proteolysis"/>
    <property type="evidence" value="ECO:0007669"/>
    <property type="project" value="InterPro"/>
</dbReference>
<reference evidence="6 7" key="1">
    <citation type="journal article" date="2016" name="Mol. Biol. Evol.">
        <title>Comparative Genomics of Early-Diverging Mushroom-Forming Fungi Provides Insights into the Origins of Lignocellulose Decay Capabilities.</title>
        <authorList>
            <person name="Nagy L.G."/>
            <person name="Riley R."/>
            <person name="Tritt A."/>
            <person name="Adam C."/>
            <person name="Daum C."/>
            <person name="Floudas D."/>
            <person name="Sun H."/>
            <person name="Yadav J.S."/>
            <person name="Pangilinan J."/>
            <person name="Larsson K.H."/>
            <person name="Matsuura K."/>
            <person name="Barry K."/>
            <person name="Labutti K."/>
            <person name="Kuo R."/>
            <person name="Ohm R.A."/>
            <person name="Bhattacharya S.S."/>
            <person name="Shirouzu T."/>
            <person name="Yoshinaga Y."/>
            <person name="Martin F.M."/>
            <person name="Grigoriev I.V."/>
            <person name="Hibbett D.S."/>
        </authorList>
    </citation>
    <scope>NUCLEOTIDE SEQUENCE [LARGE SCALE GENOMIC DNA]</scope>
    <source>
        <strain evidence="6 7">93-53</strain>
    </source>
</reference>
<dbReference type="GO" id="GO:0005737">
    <property type="term" value="C:cytoplasm"/>
    <property type="evidence" value="ECO:0007669"/>
    <property type="project" value="TreeGrafter"/>
</dbReference>
<gene>
    <name evidence="6" type="ORF">LAESUDRAFT_727955</name>
</gene>
<dbReference type="GO" id="GO:0006915">
    <property type="term" value="P:apoptotic process"/>
    <property type="evidence" value="ECO:0007669"/>
    <property type="project" value="UniProtKB-KW"/>
</dbReference>
<dbReference type="InParanoid" id="A0A165DBB2"/>